<dbReference type="InterPro" id="IPR003736">
    <property type="entry name" value="PAAI_dom"/>
</dbReference>
<accession>A0A150TPH8</accession>
<comment type="caution">
    <text evidence="3">The sequence shown here is derived from an EMBL/GenBank/DDBJ whole genome shotgun (WGS) entry which is preliminary data.</text>
</comment>
<evidence type="ECO:0000259" key="2">
    <source>
        <dbReference type="Pfam" id="PF03061"/>
    </source>
</evidence>
<organism evidence="3 4">
    <name type="scientific">Sorangium cellulosum</name>
    <name type="common">Polyangium cellulosum</name>
    <dbReference type="NCBI Taxonomy" id="56"/>
    <lineage>
        <taxon>Bacteria</taxon>
        <taxon>Pseudomonadati</taxon>
        <taxon>Myxococcota</taxon>
        <taxon>Polyangia</taxon>
        <taxon>Polyangiales</taxon>
        <taxon>Polyangiaceae</taxon>
        <taxon>Sorangium</taxon>
    </lineage>
</organism>
<dbReference type="PANTHER" id="PTHR42856:SF1">
    <property type="entry name" value="ACYL-COENZYME A THIOESTERASE PAAI"/>
    <property type="match status" value="1"/>
</dbReference>
<dbReference type="Proteomes" id="UP000075502">
    <property type="component" value="Unassembled WGS sequence"/>
</dbReference>
<dbReference type="InterPro" id="IPR029069">
    <property type="entry name" value="HotDog_dom_sf"/>
</dbReference>
<proteinExistence type="predicted"/>
<evidence type="ECO:0000256" key="1">
    <source>
        <dbReference type="ARBA" id="ARBA00022801"/>
    </source>
</evidence>
<name>A0A150TPH8_SORCE</name>
<dbReference type="AlphaFoldDB" id="A0A150TPH8"/>
<protein>
    <submittedName>
        <fullName evidence="3">Thioesterase</fullName>
    </submittedName>
</protein>
<dbReference type="EMBL" id="JEME01001614">
    <property type="protein sequence ID" value="KYG06589.1"/>
    <property type="molecule type" value="Genomic_DNA"/>
</dbReference>
<feature type="domain" description="Thioesterase" evidence="2">
    <location>
        <begin position="50"/>
        <end position="122"/>
    </location>
</feature>
<dbReference type="GO" id="GO:0016289">
    <property type="term" value="F:acyl-CoA hydrolase activity"/>
    <property type="evidence" value="ECO:0007669"/>
    <property type="project" value="TreeGrafter"/>
</dbReference>
<dbReference type="InterPro" id="IPR052723">
    <property type="entry name" value="Acyl-CoA_thioesterase_PaaI"/>
</dbReference>
<dbReference type="CDD" id="cd03443">
    <property type="entry name" value="PaaI_thioesterase"/>
    <property type="match status" value="1"/>
</dbReference>
<dbReference type="NCBIfam" id="TIGR00369">
    <property type="entry name" value="unchar_dom_1"/>
    <property type="match status" value="1"/>
</dbReference>
<keyword evidence="1" id="KW-0378">Hydrolase</keyword>
<reference evidence="3 4" key="1">
    <citation type="submission" date="2014-02" db="EMBL/GenBank/DDBJ databases">
        <title>The small core and large imbalanced accessory genome model reveals a collaborative survival strategy of Sorangium cellulosum strains in nature.</title>
        <authorList>
            <person name="Han K."/>
            <person name="Peng R."/>
            <person name="Blom J."/>
            <person name="Li Y.-Z."/>
        </authorList>
    </citation>
    <scope>NUCLEOTIDE SEQUENCE [LARGE SCALE GENOMIC DNA]</scope>
    <source>
        <strain evidence="3 4">So0007-03</strain>
    </source>
</reference>
<dbReference type="SUPFAM" id="SSF54637">
    <property type="entry name" value="Thioesterase/thiol ester dehydrase-isomerase"/>
    <property type="match status" value="1"/>
</dbReference>
<sequence>MPNADHYRRLERMFASAPVSQWQGASAEVSERRAVVTIAVKQEFFHAAQAVHGSLYFRALDDAAFFAVNSVVDDVFVLTVSFTIYFTRPITGGVLRAEGRLIHSSSRLYIAESTLVNDEGKLLGRGSGTFMKSTIPLQDALGYA</sequence>
<dbReference type="Gene3D" id="3.10.129.10">
    <property type="entry name" value="Hotdog Thioesterase"/>
    <property type="match status" value="1"/>
</dbReference>
<evidence type="ECO:0000313" key="3">
    <source>
        <dbReference type="EMBL" id="KYG06589.1"/>
    </source>
</evidence>
<gene>
    <name evidence="3" type="ORF">BE21_03085</name>
</gene>
<dbReference type="InterPro" id="IPR006683">
    <property type="entry name" value="Thioestr_dom"/>
</dbReference>
<dbReference type="Pfam" id="PF03061">
    <property type="entry name" value="4HBT"/>
    <property type="match status" value="1"/>
</dbReference>
<dbReference type="PANTHER" id="PTHR42856">
    <property type="entry name" value="ACYL-COENZYME A THIOESTERASE PAAI"/>
    <property type="match status" value="1"/>
</dbReference>
<evidence type="ECO:0000313" key="4">
    <source>
        <dbReference type="Proteomes" id="UP000075502"/>
    </source>
</evidence>